<protein>
    <recommendedName>
        <fullName evidence="15">Phenylalanine--tRNA ligase beta subunit</fullName>
        <ecNumber evidence="15">6.1.1.20</ecNumber>
    </recommendedName>
    <alternativeName>
        <fullName evidence="15">Phenylalanyl-tRNA synthetase beta subunit</fullName>
        <shortName evidence="15">PheRS</shortName>
    </alternativeName>
</protein>
<reference evidence="20 21" key="1">
    <citation type="submission" date="2016-10" db="EMBL/GenBank/DDBJ databases">
        <authorList>
            <person name="de Groot N.N."/>
        </authorList>
    </citation>
    <scope>NUCLEOTIDE SEQUENCE [LARGE SCALE GENOMIC DNA]</scope>
    <source>
        <strain evidence="20 21">DSM 9179</strain>
    </source>
</reference>
<dbReference type="InterPro" id="IPR005147">
    <property type="entry name" value="tRNA_synthase_B5-dom"/>
</dbReference>
<dbReference type="SUPFAM" id="SSF50249">
    <property type="entry name" value="Nucleic acid-binding proteins"/>
    <property type="match status" value="1"/>
</dbReference>
<dbReference type="OrthoDB" id="9805455at2"/>
<dbReference type="GO" id="GO:0006432">
    <property type="term" value="P:phenylalanyl-tRNA aminoacylation"/>
    <property type="evidence" value="ECO:0007669"/>
    <property type="project" value="UniProtKB-UniRule"/>
</dbReference>
<dbReference type="GO" id="GO:0005524">
    <property type="term" value="F:ATP binding"/>
    <property type="evidence" value="ECO:0007669"/>
    <property type="project" value="UniProtKB-UniRule"/>
</dbReference>
<dbReference type="SUPFAM" id="SSF54991">
    <property type="entry name" value="Anticodon-binding domain of PheRS"/>
    <property type="match status" value="1"/>
</dbReference>
<evidence type="ECO:0000256" key="14">
    <source>
        <dbReference type="ARBA" id="ARBA00049255"/>
    </source>
</evidence>
<organism evidence="20 21">
    <name type="scientific">[Clostridium] fimetarium</name>
    <dbReference type="NCBI Taxonomy" id="99656"/>
    <lineage>
        <taxon>Bacteria</taxon>
        <taxon>Bacillati</taxon>
        <taxon>Bacillota</taxon>
        <taxon>Clostridia</taxon>
        <taxon>Lachnospirales</taxon>
        <taxon>Lachnospiraceae</taxon>
    </lineage>
</organism>
<dbReference type="STRING" id="99656.SAMN05421659_1025"/>
<evidence type="ECO:0000256" key="8">
    <source>
        <dbReference type="ARBA" id="ARBA00022741"/>
    </source>
</evidence>
<feature type="domain" description="TRNA-binding" evidence="17">
    <location>
        <begin position="42"/>
        <end position="165"/>
    </location>
</feature>
<evidence type="ECO:0000256" key="12">
    <source>
        <dbReference type="ARBA" id="ARBA00022917"/>
    </source>
</evidence>
<feature type="binding site" evidence="15">
    <location>
        <position position="479"/>
    </location>
    <ligand>
        <name>Mg(2+)</name>
        <dbReference type="ChEBI" id="CHEBI:18420"/>
        <note>shared with alpha subunit</note>
    </ligand>
</feature>
<keyword evidence="8 15" id="KW-0547">Nucleotide-binding</keyword>
<feature type="domain" description="FDX-ACB" evidence="18">
    <location>
        <begin position="714"/>
        <end position="806"/>
    </location>
</feature>
<dbReference type="NCBIfam" id="TIGR00472">
    <property type="entry name" value="pheT_bact"/>
    <property type="match status" value="1"/>
</dbReference>
<dbReference type="SMART" id="SM00874">
    <property type="entry name" value="B5"/>
    <property type="match status" value="1"/>
</dbReference>
<evidence type="ECO:0000313" key="21">
    <source>
        <dbReference type="Proteomes" id="UP000199701"/>
    </source>
</evidence>
<comment type="similarity">
    <text evidence="2 15">Belongs to the phenylalanyl-tRNA synthetase beta subunit family. Type 1 subfamily.</text>
</comment>
<keyword evidence="10 15" id="KW-0460">Magnesium</keyword>
<dbReference type="PANTHER" id="PTHR10947:SF0">
    <property type="entry name" value="PHENYLALANINE--TRNA LIGASE BETA SUBUNIT"/>
    <property type="match status" value="1"/>
</dbReference>
<dbReference type="PROSITE" id="PS51483">
    <property type="entry name" value="B5"/>
    <property type="match status" value="1"/>
</dbReference>
<feature type="binding site" evidence="15">
    <location>
        <position position="480"/>
    </location>
    <ligand>
        <name>Mg(2+)</name>
        <dbReference type="ChEBI" id="CHEBI:18420"/>
        <note>shared with alpha subunit</note>
    </ligand>
</feature>
<keyword evidence="9 15" id="KW-0067">ATP-binding</keyword>
<dbReference type="InterPro" id="IPR045864">
    <property type="entry name" value="aa-tRNA-synth_II/BPL/LPL"/>
</dbReference>
<comment type="catalytic activity">
    <reaction evidence="14 15">
        <text>tRNA(Phe) + L-phenylalanine + ATP = L-phenylalanyl-tRNA(Phe) + AMP + diphosphate + H(+)</text>
        <dbReference type="Rhea" id="RHEA:19413"/>
        <dbReference type="Rhea" id="RHEA-COMP:9668"/>
        <dbReference type="Rhea" id="RHEA-COMP:9699"/>
        <dbReference type="ChEBI" id="CHEBI:15378"/>
        <dbReference type="ChEBI" id="CHEBI:30616"/>
        <dbReference type="ChEBI" id="CHEBI:33019"/>
        <dbReference type="ChEBI" id="CHEBI:58095"/>
        <dbReference type="ChEBI" id="CHEBI:78442"/>
        <dbReference type="ChEBI" id="CHEBI:78531"/>
        <dbReference type="ChEBI" id="CHEBI:456215"/>
        <dbReference type="EC" id="6.1.1.20"/>
    </reaction>
</comment>
<dbReference type="GO" id="GO:0000287">
    <property type="term" value="F:magnesium ion binding"/>
    <property type="evidence" value="ECO:0007669"/>
    <property type="project" value="UniProtKB-UniRule"/>
</dbReference>
<keyword evidence="6 15" id="KW-0436">Ligase</keyword>
<gene>
    <name evidence="15" type="primary">pheT</name>
    <name evidence="20" type="ORF">SAMN05421659_1025</name>
</gene>
<dbReference type="GO" id="GO:0000049">
    <property type="term" value="F:tRNA binding"/>
    <property type="evidence" value="ECO:0007669"/>
    <property type="project" value="UniProtKB-UniRule"/>
</dbReference>
<comment type="subcellular location">
    <subcellularLocation>
        <location evidence="1 15">Cytoplasm</location>
    </subcellularLocation>
</comment>
<dbReference type="SUPFAM" id="SSF56037">
    <property type="entry name" value="PheT/TilS domain"/>
    <property type="match status" value="1"/>
</dbReference>
<feature type="domain" description="B5" evidence="19">
    <location>
        <begin position="419"/>
        <end position="492"/>
    </location>
</feature>
<proteinExistence type="inferred from homology"/>
<dbReference type="InterPro" id="IPR002547">
    <property type="entry name" value="tRNA-bd_dom"/>
</dbReference>
<evidence type="ECO:0000313" key="20">
    <source>
        <dbReference type="EMBL" id="SEV89982.1"/>
    </source>
</evidence>
<dbReference type="InterPro" id="IPR009061">
    <property type="entry name" value="DNA-bd_dom_put_sf"/>
</dbReference>
<dbReference type="Pfam" id="PF03484">
    <property type="entry name" value="B5"/>
    <property type="match status" value="1"/>
</dbReference>
<dbReference type="InterPro" id="IPR005121">
    <property type="entry name" value="Fdx_antiC-bd"/>
</dbReference>
<dbReference type="Gene3D" id="2.40.50.140">
    <property type="entry name" value="Nucleic acid-binding proteins"/>
    <property type="match status" value="1"/>
</dbReference>
<dbReference type="SMART" id="SM00896">
    <property type="entry name" value="FDX-ACB"/>
    <property type="match status" value="1"/>
</dbReference>
<dbReference type="GO" id="GO:0004826">
    <property type="term" value="F:phenylalanine-tRNA ligase activity"/>
    <property type="evidence" value="ECO:0007669"/>
    <property type="project" value="UniProtKB-UniRule"/>
</dbReference>
<dbReference type="Pfam" id="PF03147">
    <property type="entry name" value="FDX-ACB"/>
    <property type="match status" value="1"/>
</dbReference>
<evidence type="ECO:0000256" key="16">
    <source>
        <dbReference type="PROSITE-ProRule" id="PRU00209"/>
    </source>
</evidence>
<dbReference type="EC" id="6.1.1.20" evidence="15"/>
<dbReference type="PANTHER" id="PTHR10947">
    <property type="entry name" value="PHENYLALANYL-TRNA SYNTHETASE BETA CHAIN AND LEUCINE-RICH REPEAT-CONTAINING PROTEIN 47"/>
    <property type="match status" value="1"/>
</dbReference>
<dbReference type="Pfam" id="PF17759">
    <property type="entry name" value="tRNA_synthFbeta"/>
    <property type="match status" value="1"/>
</dbReference>
<dbReference type="CDD" id="cd00769">
    <property type="entry name" value="PheRS_beta_core"/>
    <property type="match status" value="1"/>
</dbReference>
<dbReference type="Gene3D" id="3.30.56.10">
    <property type="match status" value="2"/>
</dbReference>
<dbReference type="SUPFAM" id="SSF46955">
    <property type="entry name" value="Putative DNA-binding domain"/>
    <property type="match status" value="1"/>
</dbReference>
<keyword evidence="7 15" id="KW-0479">Metal-binding</keyword>
<name>A0A1I0MN83_9FIRM</name>
<evidence type="ECO:0000256" key="9">
    <source>
        <dbReference type="ARBA" id="ARBA00022840"/>
    </source>
</evidence>
<keyword evidence="5 16" id="KW-0820">tRNA-binding</keyword>
<keyword evidence="4 15" id="KW-0963">Cytoplasm</keyword>
<dbReference type="FunFam" id="3.50.40.10:FF:000001">
    <property type="entry name" value="Phenylalanine--tRNA ligase beta subunit"/>
    <property type="match status" value="1"/>
</dbReference>
<dbReference type="GO" id="GO:0140096">
    <property type="term" value="F:catalytic activity, acting on a protein"/>
    <property type="evidence" value="ECO:0007669"/>
    <property type="project" value="UniProtKB-ARBA"/>
</dbReference>
<dbReference type="InterPro" id="IPR045060">
    <property type="entry name" value="Phe-tRNA-ligase_IIc_bsu"/>
</dbReference>
<dbReference type="InterPro" id="IPR004532">
    <property type="entry name" value="Phe-tRNA-ligase_IIc_bsu_bact"/>
</dbReference>
<evidence type="ECO:0000256" key="3">
    <source>
        <dbReference type="ARBA" id="ARBA00011209"/>
    </source>
</evidence>
<dbReference type="PROSITE" id="PS50886">
    <property type="entry name" value="TRBD"/>
    <property type="match status" value="1"/>
</dbReference>
<keyword evidence="12 15" id="KW-0648">Protein biosynthesis</keyword>
<keyword evidence="21" id="KW-1185">Reference proteome</keyword>
<evidence type="ECO:0000256" key="11">
    <source>
        <dbReference type="ARBA" id="ARBA00022884"/>
    </source>
</evidence>
<dbReference type="InterPro" id="IPR036690">
    <property type="entry name" value="Fdx_antiC-bd_sf"/>
</dbReference>
<evidence type="ECO:0000256" key="13">
    <source>
        <dbReference type="ARBA" id="ARBA00023146"/>
    </source>
</evidence>
<evidence type="ECO:0000256" key="4">
    <source>
        <dbReference type="ARBA" id="ARBA00022490"/>
    </source>
</evidence>
<dbReference type="InterPro" id="IPR033714">
    <property type="entry name" value="tRNA_bind_bactPheRS"/>
</dbReference>
<comment type="subunit">
    <text evidence="3 15">Tetramer of two alpha and two beta subunits.</text>
</comment>
<evidence type="ECO:0000256" key="7">
    <source>
        <dbReference type="ARBA" id="ARBA00022723"/>
    </source>
</evidence>
<dbReference type="Gene3D" id="3.50.40.10">
    <property type="entry name" value="Phenylalanyl-trna Synthetase, Chain B, domain 3"/>
    <property type="match status" value="1"/>
</dbReference>
<evidence type="ECO:0000256" key="1">
    <source>
        <dbReference type="ARBA" id="ARBA00004496"/>
    </source>
</evidence>
<dbReference type="CDD" id="cd02796">
    <property type="entry name" value="tRNA_bind_bactPheRS"/>
    <property type="match status" value="1"/>
</dbReference>
<dbReference type="InterPro" id="IPR020825">
    <property type="entry name" value="Phe-tRNA_synthase-like_B3/B4"/>
</dbReference>
<dbReference type="InterPro" id="IPR005146">
    <property type="entry name" value="B3/B4_tRNA-bd"/>
</dbReference>
<dbReference type="HAMAP" id="MF_00283">
    <property type="entry name" value="Phe_tRNA_synth_beta1"/>
    <property type="match status" value="1"/>
</dbReference>
<dbReference type="GO" id="GO:0009328">
    <property type="term" value="C:phenylalanine-tRNA ligase complex"/>
    <property type="evidence" value="ECO:0007669"/>
    <property type="project" value="TreeGrafter"/>
</dbReference>
<dbReference type="InterPro" id="IPR041616">
    <property type="entry name" value="PheRS_beta_core"/>
</dbReference>
<evidence type="ECO:0000259" key="18">
    <source>
        <dbReference type="PROSITE" id="PS51447"/>
    </source>
</evidence>
<dbReference type="GO" id="GO:0016740">
    <property type="term" value="F:transferase activity"/>
    <property type="evidence" value="ECO:0007669"/>
    <property type="project" value="UniProtKB-ARBA"/>
</dbReference>
<evidence type="ECO:0000256" key="10">
    <source>
        <dbReference type="ARBA" id="ARBA00022842"/>
    </source>
</evidence>
<dbReference type="PROSITE" id="PS51447">
    <property type="entry name" value="FDX_ACB"/>
    <property type="match status" value="1"/>
</dbReference>
<feature type="binding site" evidence="15">
    <location>
        <position position="476"/>
    </location>
    <ligand>
        <name>Mg(2+)</name>
        <dbReference type="ChEBI" id="CHEBI:18420"/>
        <note>shared with alpha subunit</note>
    </ligand>
</feature>
<dbReference type="SUPFAM" id="SSF55681">
    <property type="entry name" value="Class II aaRS and biotin synthetases"/>
    <property type="match status" value="1"/>
</dbReference>
<dbReference type="FunFam" id="3.30.70.380:FF:000001">
    <property type="entry name" value="Phenylalanine--tRNA ligase beta subunit"/>
    <property type="match status" value="1"/>
</dbReference>
<dbReference type="Pfam" id="PF01588">
    <property type="entry name" value="tRNA_bind"/>
    <property type="match status" value="1"/>
</dbReference>
<dbReference type="SMART" id="SM00873">
    <property type="entry name" value="B3_4"/>
    <property type="match status" value="1"/>
</dbReference>
<sequence>MNTSLSWIKAYVPSLPSDITNQQYTDAMTLSGTKVESFSAFDADLDKILVGQITEITAHPDADKLVICQVNIGTTSVQIVTGAPNTFVGAKVPVVIDGGRVAGGHDGKITPGGIKIKKGKLRGVESFGMMCSIEELGSSREFYPDAPEDGLYILKDDAVVGADCIEYLGLRDAVFEYEVTSNRVDCYSVIGIAREVAATFRKELILPVVKATGNSENVNDFIKVDIQAKDLCPRFTARMVKNIKIAPSPEWMQRRLASCGIRPINNIVDITNYVMEEFGQPMHAYDYDTIAGNKIIVRRANDGEEFVTLDGQTRKLDSSILMICDEEKAVGIAGIMGGENSKITDDVKTMLFEAACFDGTNIRISSKKVGLRTDASGKFEKGLDPNNAEAAINRACELIEELKAGEVVGGMVDEYPVKREPVRVAFNPEKINKLLGTNISKEDMLGYLKKLELEYDESTNEIIAPTFRQDILCMNDLAEEVARFFGYDNIPTSLPTGEATTGKLSFKARVEDVARDIAEFCGFSQGMNYSFESPKVFDKLKIPADSELKKTVTILNPLGEDFSIMRTISLNGMLTSLATNYNRRNKDVKLYELGNIYLPKQLPVTELPEERMQFTLGFFGEGDFFTMKGVIEEFLEKVGLNKRPTYDSESGKPFLHPGRQANVMYNNNVIGYLGEVHPDVLDTYDIGEKTYVAVIDMPEVVELATFDRKYKGIAKYPAVSRDISMVMKKSITVGTIEAIIEKRGGKLLESYNLFDIYEGSQIESGYKSVAYSISFRAIDRTLEDKDINEVMSKILKELSDLGIELRQ</sequence>
<dbReference type="InterPro" id="IPR012340">
    <property type="entry name" value="NA-bd_OB-fold"/>
</dbReference>
<dbReference type="RefSeq" id="WP_092450247.1">
    <property type="nucleotide sequence ID" value="NZ_FOJI01000002.1"/>
</dbReference>
<dbReference type="Gene3D" id="3.30.70.380">
    <property type="entry name" value="Ferrodoxin-fold anticodon-binding domain"/>
    <property type="match status" value="1"/>
</dbReference>
<dbReference type="Pfam" id="PF03483">
    <property type="entry name" value="B3_4"/>
    <property type="match status" value="1"/>
</dbReference>
<evidence type="ECO:0000259" key="17">
    <source>
        <dbReference type="PROSITE" id="PS50886"/>
    </source>
</evidence>
<accession>A0A1I0MN83</accession>
<dbReference type="EMBL" id="FOJI01000002">
    <property type="protein sequence ID" value="SEV89982.1"/>
    <property type="molecule type" value="Genomic_DNA"/>
</dbReference>
<feature type="binding site" evidence="15">
    <location>
        <position position="470"/>
    </location>
    <ligand>
        <name>Mg(2+)</name>
        <dbReference type="ChEBI" id="CHEBI:18420"/>
        <note>shared with alpha subunit</note>
    </ligand>
</feature>
<dbReference type="AlphaFoldDB" id="A0A1I0MN83"/>
<dbReference type="Proteomes" id="UP000199701">
    <property type="component" value="Unassembled WGS sequence"/>
</dbReference>
<keyword evidence="11 16" id="KW-0694">RNA-binding</keyword>
<evidence type="ECO:0000256" key="2">
    <source>
        <dbReference type="ARBA" id="ARBA00008653"/>
    </source>
</evidence>
<evidence type="ECO:0000256" key="15">
    <source>
        <dbReference type="HAMAP-Rule" id="MF_00283"/>
    </source>
</evidence>
<keyword evidence="13 15" id="KW-0030">Aminoacyl-tRNA synthetase</keyword>
<dbReference type="Gene3D" id="3.30.930.10">
    <property type="entry name" value="Bira Bifunctional Protein, Domain 2"/>
    <property type="match status" value="1"/>
</dbReference>
<evidence type="ECO:0000256" key="5">
    <source>
        <dbReference type="ARBA" id="ARBA00022555"/>
    </source>
</evidence>
<evidence type="ECO:0000256" key="6">
    <source>
        <dbReference type="ARBA" id="ARBA00022598"/>
    </source>
</evidence>
<evidence type="ECO:0000259" key="19">
    <source>
        <dbReference type="PROSITE" id="PS51483"/>
    </source>
</evidence>
<comment type="cofactor">
    <cofactor evidence="15">
        <name>Mg(2+)</name>
        <dbReference type="ChEBI" id="CHEBI:18420"/>
    </cofactor>
    <text evidence="15">Binds 2 magnesium ions per tetramer.</text>
</comment>